<keyword id="KW-0903">Direct protein sequencing</keyword>
<reference key="1">
    <citation type="journal article" date="1992" name="Biochim. Biophys. Acta">
        <title>Intermolecular disulfide bonds link specific high-molecular-weight glutenin subunits in wheat endosperm.</title>
        <authorList>
            <person name="Tao H.P."/>
            <person name="Adalsteins A.E."/>
            <person name="Kasarda D.D."/>
        </authorList>
    </citation>
    <scope>PROTEIN SEQUENCE</scope>
</reference>
<dbReference type="AlphaFoldDB" id="Q9S8W0"/>
<accession>Q9S8W0</accession>
<proteinExistence type="evidence at protein level"/>
<sequence length="19" mass="2011">QQAGQGQQSGQGQQGYYPT</sequence>
<organism>
    <name type="scientific">Triticum aestivum</name>
    <name type="common">Wheat</name>
    <dbReference type="NCBI Taxonomy" id="4565"/>
    <lineage>
        <taxon>Eukaryota</taxon>
        <taxon>Viridiplantae</taxon>
        <taxon>Streptophyta</taxon>
        <taxon>Embryophyta</taxon>
        <taxon>Tracheophyta</taxon>
        <taxon>Spermatophyta</taxon>
        <taxon>Magnoliopsida</taxon>
        <taxon>Liliopsida</taxon>
        <taxon>Poales</taxon>
        <taxon>Poaceae</taxon>
        <taxon>BOP clade</taxon>
        <taxon>Pooideae</taxon>
        <taxon>Triticodae</taxon>
        <taxon>Triticeae</taxon>
        <taxon>Triticinae</taxon>
        <taxon>Triticum</taxon>
    </lineage>
</organism>
<name>Q9S8W0_WHEAT</name>
<protein>
    <submittedName>
        <fullName>High-molecular-weight glutenin subunit 7</fullName>
    </submittedName>
</protein>